<organism evidence="1 2">
    <name type="scientific">Anditalea andensis</name>
    <dbReference type="NCBI Taxonomy" id="1048983"/>
    <lineage>
        <taxon>Bacteria</taxon>
        <taxon>Pseudomonadati</taxon>
        <taxon>Bacteroidota</taxon>
        <taxon>Cytophagia</taxon>
        <taxon>Cytophagales</taxon>
        <taxon>Cytophagaceae</taxon>
        <taxon>Anditalea</taxon>
    </lineage>
</organism>
<dbReference type="AlphaFoldDB" id="A0A074KYP3"/>
<dbReference type="EMBL" id="JMIH01000016">
    <property type="protein sequence ID" value="KEO74064.1"/>
    <property type="molecule type" value="Genomic_DNA"/>
</dbReference>
<comment type="caution">
    <text evidence="1">The sequence shown here is derived from an EMBL/GenBank/DDBJ whole genome shotgun (WGS) entry which is preliminary data.</text>
</comment>
<accession>A0A074KYP3</accession>
<dbReference type="Proteomes" id="UP000027821">
    <property type="component" value="Unassembled WGS sequence"/>
</dbReference>
<sequence length="112" mass="11992">MISESIKLKSKAHQKPLTANPGITSAAIRIINPLMTRRKSPNVITVIGIVRKINIGLTVMFKSAIIAATTNAVRYPSTATPGNKKAVIKTARAATTNCNKIPIVSLDLLIFV</sequence>
<evidence type="ECO:0000313" key="2">
    <source>
        <dbReference type="Proteomes" id="UP000027821"/>
    </source>
</evidence>
<dbReference type="STRING" id="1048983.EL17_07920"/>
<gene>
    <name evidence="1" type="ORF">EL17_07920</name>
</gene>
<reference evidence="1 2" key="1">
    <citation type="submission" date="2014-04" db="EMBL/GenBank/DDBJ databases">
        <title>Characterization and application of a salt tolerant electro-active bacterium.</title>
        <authorList>
            <person name="Yang L."/>
            <person name="Wei S."/>
            <person name="Tay Q.X.M."/>
        </authorList>
    </citation>
    <scope>NUCLEOTIDE SEQUENCE [LARGE SCALE GENOMIC DNA]</scope>
    <source>
        <strain evidence="1 2">LY1</strain>
    </source>
</reference>
<proteinExistence type="predicted"/>
<protein>
    <submittedName>
        <fullName evidence="1">Uncharacterized protein</fullName>
    </submittedName>
</protein>
<name>A0A074KYP3_9BACT</name>
<keyword evidence="2" id="KW-1185">Reference proteome</keyword>
<evidence type="ECO:0000313" key="1">
    <source>
        <dbReference type="EMBL" id="KEO74064.1"/>
    </source>
</evidence>